<dbReference type="Pfam" id="PF13545">
    <property type="entry name" value="HTH_Crp_2"/>
    <property type="match status" value="1"/>
</dbReference>
<dbReference type="SUPFAM" id="SSF46785">
    <property type="entry name" value="Winged helix' DNA-binding domain"/>
    <property type="match status" value="1"/>
</dbReference>
<reference evidence="6" key="1">
    <citation type="submission" date="2007-04" db="EMBL/GenBank/DDBJ databases">
        <title>Complete sequence of plasmid pRSPA01 of Rhodobacter sphaeroides ATCC 17025.</title>
        <authorList>
            <consortium name="US DOE Joint Genome Institute"/>
            <person name="Copeland A."/>
            <person name="Lucas S."/>
            <person name="Lapidus A."/>
            <person name="Barry K."/>
            <person name="Detter J.C."/>
            <person name="Glavina del Rio T."/>
            <person name="Hammon N."/>
            <person name="Israni S."/>
            <person name="Dalin E."/>
            <person name="Tice H."/>
            <person name="Pitluck S."/>
            <person name="Chertkov O."/>
            <person name="Brettin T."/>
            <person name="Bruce D."/>
            <person name="Han C."/>
            <person name="Schmutz J."/>
            <person name="Larimer F."/>
            <person name="Land M."/>
            <person name="Hauser L."/>
            <person name="Kyrpides N."/>
            <person name="Kim E."/>
            <person name="Richardson P."/>
            <person name="Mackenzie C."/>
            <person name="Choudhary M."/>
            <person name="Donohue T.J."/>
            <person name="Kaplan S."/>
        </authorList>
    </citation>
    <scope>NUCLEOTIDE SEQUENCE [LARGE SCALE GENOMIC DNA]</scope>
    <source>
        <strain evidence="6">ATCC 17025</strain>
        <plasmid evidence="6">pRSPA01</plasmid>
    </source>
</reference>
<keyword evidence="6" id="KW-0614">Plasmid</keyword>
<feature type="domain" description="Cyclic nucleotide-binding" evidence="4">
    <location>
        <begin position="15"/>
        <end position="132"/>
    </location>
</feature>
<evidence type="ECO:0000256" key="2">
    <source>
        <dbReference type="ARBA" id="ARBA00023125"/>
    </source>
</evidence>
<sequence>MTSIAAGDLAHFRSMLDHVSTQTREALLSMVREHEVAQGQVIAAEGSTVAEIGYVLEGALGMIKMLPDDRQHIIGLLIPTDLFGRVYDGPLTYRITALSHSRLVTFPLAEFQALLDQDPELERIFLVHLLDEMDAAREWLMMMNGLKVVERVASFLIILARRAGNGGEVALPLGRKDLAHYLGARPESLSRAFRTLERMQVIESLDAAARRYRICNPKRLVQASGQDLVLD</sequence>
<keyword evidence="3" id="KW-0804">Transcription</keyword>
<dbReference type="GO" id="GO:0003677">
    <property type="term" value="F:DNA binding"/>
    <property type="evidence" value="ECO:0007669"/>
    <property type="project" value="UniProtKB-KW"/>
</dbReference>
<evidence type="ECO:0008006" key="7">
    <source>
        <dbReference type="Google" id="ProtNLM"/>
    </source>
</evidence>
<geneLocation type="plasmid" evidence="6">
    <name>pRSPA01</name>
</geneLocation>
<dbReference type="InterPro" id="IPR050397">
    <property type="entry name" value="Env_Response_Regulators"/>
</dbReference>
<protein>
    <recommendedName>
        <fullName evidence="7">Crp/Fnr family transcriptional regulator</fullName>
    </recommendedName>
</protein>
<dbReference type="EMBL" id="CP000662">
    <property type="protein sequence ID" value="ABP72479.1"/>
    <property type="molecule type" value="Genomic_DNA"/>
</dbReference>
<dbReference type="AlphaFoldDB" id="A4WYL5"/>
<dbReference type="GO" id="GO:0005829">
    <property type="term" value="C:cytosol"/>
    <property type="evidence" value="ECO:0007669"/>
    <property type="project" value="TreeGrafter"/>
</dbReference>
<dbReference type="InterPro" id="IPR036388">
    <property type="entry name" value="WH-like_DNA-bd_sf"/>
</dbReference>
<dbReference type="SUPFAM" id="SSF51206">
    <property type="entry name" value="cAMP-binding domain-like"/>
    <property type="match status" value="1"/>
</dbReference>
<dbReference type="PANTHER" id="PTHR24567">
    <property type="entry name" value="CRP FAMILY TRANSCRIPTIONAL REGULATORY PROTEIN"/>
    <property type="match status" value="1"/>
</dbReference>
<keyword evidence="1" id="KW-0805">Transcription regulation</keyword>
<dbReference type="GO" id="GO:0003700">
    <property type="term" value="F:DNA-binding transcription factor activity"/>
    <property type="evidence" value="ECO:0007669"/>
    <property type="project" value="TreeGrafter"/>
</dbReference>
<keyword evidence="2" id="KW-0238">DNA-binding</keyword>
<dbReference type="SMART" id="SM00419">
    <property type="entry name" value="HTH_CRP"/>
    <property type="match status" value="1"/>
</dbReference>
<organism evidence="6">
    <name type="scientific">Cereibacter sphaeroides (strain ATCC 17025 / ATH 2.4.3)</name>
    <name type="common">Rhodobacter sphaeroides</name>
    <dbReference type="NCBI Taxonomy" id="349102"/>
    <lineage>
        <taxon>Bacteria</taxon>
        <taxon>Pseudomonadati</taxon>
        <taxon>Pseudomonadota</taxon>
        <taxon>Alphaproteobacteria</taxon>
        <taxon>Rhodobacterales</taxon>
        <taxon>Paracoccaceae</taxon>
        <taxon>Cereibacter</taxon>
    </lineage>
</organism>
<evidence type="ECO:0000259" key="4">
    <source>
        <dbReference type="PROSITE" id="PS50042"/>
    </source>
</evidence>
<dbReference type="InterPro" id="IPR014710">
    <property type="entry name" value="RmlC-like_jellyroll"/>
</dbReference>
<name>A4WYL5_CERS5</name>
<dbReference type="BioCyc" id="RSPH349102:G1G8M-3714-MONOMER"/>
<dbReference type="SMART" id="SM00100">
    <property type="entry name" value="cNMP"/>
    <property type="match status" value="1"/>
</dbReference>
<dbReference type="CDD" id="cd00092">
    <property type="entry name" value="HTH_CRP"/>
    <property type="match status" value="1"/>
</dbReference>
<evidence type="ECO:0000256" key="3">
    <source>
        <dbReference type="ARBA" id="ARBA00023163"/>
    </source>
</evidence>
<dbReference type="KEGG" id="rsq:Rsph17025_3610"/>
<dbReference type="InterPro" id="IPR000595">
    <property type="entry name" value="cNMP-bd_dom"/>
</dbReference>
<evidence type="ECO:0000313" key="6">
    <source>
        <dbReference type="EMBL" id="ABP72479.1"/>
    </source>
</evidence>
<dbReference type="Pfam" id="PF00027">
    <property type="entry name" value="cNMP_binding"/>
    <property type="match status" value="1"/>
</dbReference>
<feature type="domain" description="HTH crp-type" evidence="5">
    <location>
        <begin position="146"/>
        <end position="218"/>
    </location>
</feature>
<dbReference type="Gene3D" id="2.60.120.10">
    <property type="entry name" value="Jelly Rolls"/>
    <property type="match status" value="1"/>
</dbReference>
<dbReference type="PANTHER" id="PTHR24567:SF26">
    <property type="entry name" value="REGULATORY PROTEIN YEIL"/>
    <property type="match status" value="1"/>
</dbReference>
<accession>A4WYL5</accession>
<dbReference type="InterPro" id="IPR018490">
    <property type="entry name" value="cNMP-bd_dom_sf"/>
</dbReference>
<evidence type="ECO:0000259" key="5">
    <source>
        <dbReference type="PROSITE" id="PS51063"/>
    </source>
</evidence>
<dbReference type="InterPro" id="IPR012318">
    <property type="entry name" value="HTH_CRP"/>
</dbReference>
<evidence type="ECO:0000256" key="1">
    <source>
        <dbReference type="ARBA" id="ARBA00023015"/>
    </source>
</evidence>
<dbReference type="InterPro" id="IPR036390">
    <property type="entry name" value="WH_DNA-bd_sf"/>
</dbReference>
<dbReference type="PROSITE" id="PS50042">
    <property type="entry name" value="CNMP_BINDING_3"/>
    <property type="match status" value="1"/>
</dbReference>
<dbReference type="HOGENOM" id="CLU_075053_0_1_5"/>
<proteinExistence type="predicted"/>
<gene>
    <name evidence="6" type="ordered locus">Rsph17025_3610</name>
</gene>
<dbReference type="Gene3D" id="1.10.10.10">
    <property type="entry name" value="Winged helix-like DNA-binding domain superfamily/Winged helix DNA-binding domain"/>
    <property type="match status" value="1"/>
</dbReference>
<dbReference type="CDD" id="cd00038">
    <property type="entry name" value="CAP_ED"/>
    <property type="match status" value="1"/>
</dbReference>
<dbReference type="PROSITE" id="PS51063">
    <property type="entry name" value="HTH_CRP_2"/>
    <property type="match status" value="1"/>
</dbReference>